<proteinExistence type="predicted"/>
<feature type="region of interest" description="Disordered" evidence="1">
    <location>
        <begin position="1"/>
        <end position="36"/>
    </location>
</feature>
<dbReference type="RefSeq" id="WP_344170466.1">
    <property type="nucleotide sequence ID" value="NZ_BAAARY010000005.1"/>
</dbReference>
<evidence type="ECO:0000256" key="2">
    <source>
        <dbReference type="SAM" id="Phobius"/>
    </source>
</evidence>
<sequence>MTADDTTRQTQPTVSVQASGPQALAGPPTVSQPTGAPSVTAIARAVARAVRGRPAQWGFVTVAGAVTFATAGALWLAPADAPAPSSGQTPATESVAVNRPHVAGPLPGPETTVGMTKPAPGTETPVTAVGPDAGTDPLGLTGMTLTQADAAARADDKIVRVVEVDGVSIPVTREYVENRINLELRDGKVVGFGQG</sequence>
<evidence type="ECO:0000313" key="4">
    <source>
        <dbReference type="Proteomes" id="UP001499978"/>
    </source>
</evidence>
<keyword evidence="2" id="KW-1133">Transmembrane helix</keyword>
<evidence type="ECO:0000256" key="1">
    <source>
        <dbReference type="SAM" id="MobiDB-lite"/>
    </source>
</evidence>
<keyword evidence="2" id="KW-0812">Transmembrane</keyword>
<comment type="caution">
    <text evidence="3">The sequence shown here is derived from an EMBL/GenBank/DDBJ whole genome shotgun (WGS) entry which is preliminary data.</text>
</comment>
<feature type="compositionally biased region" description="Polar residues" evidence="1">
    <location>
        <begin position="8"/>
        <end position="20"/>
    </location>
</feature>
<feature type="transmembrane region" description="Helical" evidence="2">
    <location>
        <begin position="57"/>
        <end position="77"/>
    </location>
</feature>
<evidence type="ECO:0000313" key="3">
    <source>
        <dbReference type="EMBL" id="GAA2519332.1"/>
    </source>
</evidence>
<protein>
    <recommendedName>
        <fullName evidence="5">Peptidase inhibitor I78 family protein</fullName>
    </recommendedName>
</protein>
<dbReference type="EMBL" id="BAAARY010000005">
    <property type="protein sequence ID" value="GAA2519332.1"/>
    <property type="molecule type" value="Genomic_DNA"/>
</dbReference>
<gene>
    <name evidence="3" type="ORF">GCM10010201_15530</name>
</gene>
<keyword evidence="2" id="KW-0472">Membrane</keyword>
<accession>A0ABN3ND53</accession>
<evidence type="ECO:0008006" key="5">
    <source>
        <dbReference type="Google" id="ProtNLM"/>
    </source>
</evidence>
<dbReference type="Proteomes" id="UP001499978">
    <property type="component" value="Unassembled WGS sequence"/>
</dbReference>
<reference evidence="3 4" key="1">
    <citation type="journal article" date="2019" name="Int. J. Syst. Evol. Microbiol.">
        <title>The Global Catalogue of Microorganisms (GCM) 10K type strain sequencing project: providing services to taxonomists for standard genome sequencing and annotation.</title>
        <authorList>
            <consortium name="The Broad Institute Genomics Platform"/>
            <consortium name="The Broad Institute Genome Sequencing Center for Infectious Disease"/>
            <person name="Wu L."/>
            <person name="Ma J."/>
        </authorList>
    </citation>
    <scope>NUCLEOTIDE SEQUENCE [LARGE SCALE GENOMIC DNA]</scope>
    <source>
        <strain evidence="3 4">JCM 3367</strain>
    </source>
</reference>
<name>A0ABN3ND53_9ACTN</name>
<keyword evidence="4" id="KW-1185">Reference proteome</keyword>
<organism evidence="3 4">
    <name type="scientific">Pilimelia columellifera subsp. columellifera</name>
    <dbReference type="NCBI Taxonomy" id="706583"/>
    <lineage>
        <taxon>Bacteria</taxon>
        <taxon>Bacillati</taxon>
        <taxon>Actinomycetota</taxon>
        <taxon>Actinomycetes</taxon>
        <taxon>Micromonosporales</taxon>
        <taxon>Micromonosporaceae</taxon>
        <taxon>Pilimelia</taxon>
    </lineage>
</organism>